<name>I7JVH8_9CORY</name>
<evidence type="ECO:0000313" key="6">
    <source>
        <dbReference type="Proteomes" id="UP000011016"/>
    </source>
</evidence>
<reference evidence="3 6" key="1">
    <citation type="journal article" date="2012" name="J. Bacteriol.">
        <title>Draft Genome Sequence of Turicella otitidis ATCC 51513, Isolated from Middle Ear Fluid from a Child with Otitis Media.</title>
        <authorList>
            <person name="Brinkrolf K."/>
            <person name="Schneider J."/>
            <person name="Knecht M."/>
            <person name="Ruckert C."/>
            <person name="Tauch A."/>
        </authorList>
    </citation>
    <scope>NUCLEOTIDE SEQUENCE [LARGE SCALE GENOMIC DNA]</scope>
    <source>
        <strain evidence="3 6">ATCC 51513</strain>
    </source>
</reference>
<evidence type="ECO:0000256" key="2">
    <source>
        <dbReference type="SAM" id="SignalP"/>
    </source>
</evidence>
<dbReference type="AlphaFoldDB" id="I7JVH8"/>
<accession>I7JVH8</accession>
<organism evidence="3 6">
    <name type="scientific">Corynebacterium otitidis ATCC 51513</name>
    <dbReference type="NCBI Taxonomy" id="883169"/>
    <lineage>
        <taxon>Bacteria</taxon>
        <taxon>Bacillati</taxon>
        <taxon>Actinomycetota</taxon>
        <taxon>Actinomycetes</taxon>
        <taxon>Mycobacteriales</taxon>
        <taxon>Corynebacteriaceae</taxon>
        <taxon>Corynebacterium</taxon>
    </lineage>
</organism>
<feature type="region of interest" description="Disordered" evidence="1">
    <location>
        <begin position="25"/>
        <end position="58"/>
    </location>
</feature>
<comment type="caution">
    <text evidence="3">The sequence shown here is derived from an EMBL/GenBank/DDBJ whole genome shotgun (WGS) entry which is preliminary data.</text>
</comment>
<protein>
    <submittedName>
        <fullName evidence="3">Putative secreted protein</fullName>
    </submittedName>
</protein>
<dbReference type="STRING" id="29321.AAV33_08035"/>
<dbReference type="EMBL" id="CAJZ01000012">
    <property type="protein sequence ID" value="CCI82861.1"/>
    <property type="molecule type" value="Genomic_DNA"/>
</dbReference>
<evidence type="ECO:0000313" key="5">
    <source>
        <dbReference type="Proteomes" id="UP000006078"/>
    </source>
</evidence>
<dbReference type="EMBL" id="AHAE01000026">
    <property type="protein sequence ID" value="EJZ82603.1"/>
    <property type="molecule type" value="Genomic_DNA"/>
</dbReference>
<proteinExistence type="predicted"/>
<dbReference type="RefSeq" id="WP_004600351.1">
    <property type="nucleotide sequence ID" value="NZ_HF541865.1"/>
</dbReference>
<dbReference type="OrthoDB" id="4419866at2"/>
<reference evidence="4 5" key="2">
    <citation type="submission" date="2012-08" db="EMBL/GenBank/DDBJ databases">
        <title>The Genome Sequence of Turicella otitidis ATCC 51513.</title>
        <authorList>
            <consortium name="The Broad Institute Genome Sequencing Platform"/>
            <person name="Earl A."/>
            <person name="Ward D."/>
            <person name="Feldgarden M."/>
            <person name="Gevers D."/>
            <person name="Huys G."/>
            <person name="Walker B."/>
            <person name="Young S.K."/>
            <person name="Zeng Q."/>
            <person name="Gargeya S."/>
            <person name="Fitzgerald M."/>
            <person name="Haas B."/>
            <person name="Abouelleil A."/>
            <person name="Alvarado L."/>
            <person name="Arachchi H.M."/>
            <person name="Berlin A.M."/>
            <person name="Chapman S.B."/>
            <person name="Goldberg J."/>
            <person name="Griggs A."/>
            <person name="Gujja S."/>
            <person name="Hansen M."/>
            <person name="Howarth C."/>
            <person name="Imamovic A."/>
            <person name="Larimer J."/>
            <person name="McCowen C."/>
            <person name="Montmayeur A."/>
            <person name="Murphy C."/>
            <person name="Neiman D."/>
            <person name="Pearson M."/>
            <person name="Priest M."/>
            <person name="Roberts A."/>
            <person name="Saif S."/>
            <person name="Shea T."/>
            <person name="Sisk P."/>
            <person name="Sykes S."/>
            <person name="Wortman J."/>
            <person name="Nusbaum C."/>
            <person name="Birren B."/>
        </authorList>
    </citation>
    <scope>NUCLEOTIDE SEQUENCE [LARGE SCALE GENOMIC DNA]</scope>
    <source>
        <strain evidence="4 5">ATCC 51513</strain>
    </source>
</reference>
<dbReference type="HOGENOM" id="CLU_133136_0_0_11"/>
<sequence>MRASRWLTAGVAGCLLALTACGDGDGSGNPDEEIEVTSSATPTAEPEETEPIVVDPPETHDRIEDEGMGVTWTLQQPTAGPNGGAIITVRIRNDNEEPLHPDSLDEPTLEIGGESVDRLPAEDAGTVNQDGLDLPLGAGAATNLRFPYDTTVGALSDAEFSIGNVVYRGNLN</sequence>
<keyword evidence="5" id="KW-1185">Reference proteome</keyword>
<dbReference type="Proteomes" id="UP000006078">
    <property type="component" value="Unassembled WGS sequence"/>
</dbReference>
<dbReference type="Proteomes" id="UP000011016">
    <property type="component" value="Unassembled WGS sequence"/>
</dbReference>
<dbReference type="PROSITE" id="PS51257">
    <property type="entry name" value="PROKAR_LIPOPROTEIN"/>
    <property type="match status" value="1"/>
</dbReference>
<evidence type="ECO:0000313" key="4">
    <source>
        <dbReference type="EMBL" id="EJZ82603.1"/>
    </source>
</evidence>
<dbReference type="eggNOG" id="ENOG50329XG">
    <property type="taxonomic scope" value="Bacteria"/>
</dbReference>
<keyword evidence="2" id="KW-0732">Signal</keyword>
<feature type="chain" id="PRO_5038286641" evidence="2">
    <location>
        <begin position="23"/>
        <end position="172"/>
    </location>
</feature>
<evidence type="ECO:0000313" key="3">
    <source>
        <dbReference type="EMBL" id="CCI82861.1"/>
    </source>
</evidence>
<gene>
    <name evidence="3" type="ORF">BN46_0108</name>
    <name evidence="4" type="ORF">HMPREF9719_00461</name>
</gene>
<evidence type="ECO:0000256" key="1">
    <source>
        <dbReference type="SAM" id="MobiDB-lite"/>
    </source>
</evidence>
<feature type="signal peptide" evidence="2">
    <location>
        <begin position="1"/>
        <end position="22"/>
    </location>
</feature>